<dbReference type="AlphaFoldDB" id="A0A843VDU4"/>
<dbReference type="PANTHER" id="PTHR32285:SF202">
    <property type="entry name" value="PROTEIN TRICHOME BIREFRINGENCE-LIKE 35"/>
    <property type="match status" value="1"/>
</dbReference>
<evidence type="ECO:0000313" key="11">
    <source>
        <dbReference type="EMBL" id="MQL93336.1"/>
    </source>
</evidence>
<comment type="caution">
    <text evidence="11">The sequence shown here is derived from an EMBL/GenBank/DDBJ whole genome shotgun (WGS) entry which is preliminary data.</text>
</comment>
<keyword evidence="6" id="KW-0333">Golgi apparatus</keyword>
<feature type="domain" description="Trichome birefringence-like C-terminal" evidence="9">
    <location>
        <begin position="254"/>
        <end position="357"/>
    </location>
</feature>
<feature type="domain" description="Trichome birefringence-like N-terminal" evidence="10">
    <location>
        <begin position="199"/>
        <end position="252"/>
    </location>
</feature>
<protein>
    <recommendedName>
        <fullName evidence="13">Trichome birefringence-like N-terminal domain-containing protein</fullName>
    </recommendedName>
</protein>
<keyword evidence="12" id="KW-1185">Reference proteome</keyword>
<dbReference type="EMBL" id="NMUH01001549">
    <property type="protein sequence ID" value="MQL93336.1"/>
    <property type="molecule type" value="Genomic_DNA"/>
</dbReference>
<evidence type="ECO:0000256" key="2">
    <source>
        <dbReference type="ARBA" id="ARBA00007727"/>
    </source>
</evidence>
<feature type="transmembrane region" description="Helical" evidence="8">
    <location>
        <begin position="102"/>
        <end position="119"/>
    </location>
</feature>
<evidence type="ECO:0000256" key="3">
    <source>
        <dbReference type="ARBA" id="ARBA00022692"/>
    </source>
</evidence>
<evidence type="ECO:0000256" key="4">
    <source>
        <dbReference type="ARBA" id="ARBA00022968"/>
    </source>
</evidence>
<evidence type="ECO:0000256" key="5">
    <source>
        <dbReference type="ARBA" id="ARBA00022989"/>
    </source>
</evidence>
<dbReference type="Pfam" id="PF13839">
    <property type="entry name" value="PC-Esterase"/>
    <property type="match status" value="2"/>
</dbReference>
<dbReference type="Proteomes" id="UP000652761">
    <property type="component" value="Unassembled WGS sequence"/>
</dbReference>
<keyword evidence="4" id="KW-0735">Signal-anchor</keyword>
<proteinExistence type="inferred from homology"/>
<dbReference type="InterPro" id="IPR026057">
    <property type="entry name" value="TBL_C"/>
</dbReference>
<keyword evidence="3 8" id="KW-0812">Transmembrane</keyword>
<evidence type="ECO:0000256" key="1">
    <source>
        <dbReference type="ARBA" id="ARBA00004323"/>
    </source>
</evidence>
<dbReference type="OrthoDB" id="2016263at2759"/>
<dbReference type="GO" id="GO:1990538">
    <property type="term" value="F:xylan O-acetyltransferase activity"/>
    <property type="evidence" value="ECO:0007669"/>
    <property type="project" value="UniProtKB-ARBA"/>
</dbReference>
<evidence type="ECO:0000259" key="10">
    <source>
        <dbReference type="Pfam" id="PF14416"/>
    </source>
</evidence>
<comment type="subcellular location">
    <subcellularLocation>
        <location evidence="1">Golgi apparatus membrane</location>
        <topology evidence="1">Single-pass type II membrane protein</topology>
    </subcellularLocation>
</comment>
<accession>A0A843VDU4</accession>
<sequence>MCIKEGASTQGYQAVRAPIAPFHTTFLSPTEIAAAASLLGKREGERGRGKIATFTLSSAAVHGVLKPLPEPSGRPCSPEHPPPGFLPPSVVMMQKWRRKKSQLALFAVLSSLLVLTSLLCSDNTRQIRGTKEELAAENAAAQPFFPTRSVSGAMPGEDKRWAVGELNLSTTCASSRNYTGGATLTPKNGRLVKSRAAGGCDLFSGRWVYDNDTYPLYDEAGCPYMSDQLACTKHGRPDREYQSWRWQPHGCDLKRWNATEMLERLRGKRLMFVGDSLNRGQWISMVCLLQSVIPAGRKSMSPNAHLTIFRAEDYNATVEFYWAPLLVESNSDDPVNHRLEHRIIRPDSLIKHAAQWNLDNGICEDAEGVEALELALNTWAEWVESRVEKTKQVFFVTMSPTHLWSWEWNAGSDGNCYQEKTPIDLDGYWGSGSDIETMNLVQNVMGRLGQKVSVLNITQLSEYRKDGHPSIYRKFWETFSREQLAKPSRYSDCIHWCLPGVPDTWNQLLFSLL</sequence>
<comment type="similarity">
    <text evidence="2">Belongs to the PC-esterase family. TBL subfamily.</text>
</comment>
<feature type="domain" description="Trichome birefringence-like C-terminal" evidence="9">
    <location>
        <begin position="363"/>
        <end position="511"/>
    </location>
</feature>
<evidence type="ECO:0000313" key="12">
    <source>
        <dbReference type="Proteomes" id="UP000652761"/>
    </source>
</evidence>
<dbReference type="Pfam" id="PF14416">
    <property type="entry name" value="PMR5N"/>
    <property type="match status" value="1"/>
</dbReference>
<gene>
    <name evidence="11" type="ORF">Taro_025970</name>
</gene>
<dbReference type="GO" id="GO:0000139">
    <property type="term" value="C:Golgi membrane"/>
    <property type="evidence" value="ECO:0007669"/>
    <property type="project" value="UniProtKB-SubCell"/>
</dbReference>
<keyword evidence="7 8" id="KW-0472">Membrane</keyword>
<evidence type="ECO:0000256" key="6">
    <source>
        <dbReference type="ARBA" id="ARBA00023034"/>
    </source>
</evidence>
<dbReference type="InterPro" id="IPR029962">
    <property type="entry name" value="TBL"/>
</dbReference>
<dbReference type="PANTHER" id="PTHR32285">
    <property type="entry name" value="PROTEIN TRICHOME BIREFRINGENCE-LIKE 9-RELATED"/>
    <property type="match status" value="1"/>
</dbReference>
<evidence type="ECO:0000256" key="8">
    <source>
        <dbReference type="SAM" id="Phobius"/>
    </source>
</evidence>
<name>A0A843VDU4_COLES</name>
<reference evidence="11" key="1">
    <citation type="submission" date="2017-07" db="EMBL/GenBank/DDBJ databases">
        <title>Taro Niue Genome Assembly and Annotation.</title>
        <authorList>
            <person name="Atibalentja N."/>
            <person name="Keating K."/>
            <person name="Fields C.J."/>
        </authorList>
    </citation>
    <scope>NUCLEOTIDE SEQUENCE</scope>
    <source>
        <strain evidence="11">Niue_2</strain>
        <tissue evidence="11">Leaf</tissue>
    </source>
</reference>
<evidence type="ECO:0008006" key="13">
    <source>
        <dbReference type="Google" id="ProtNLM"/>
    </source>
</evidence>
<organism evidence="11 12">
    <name type="scientific">Colocasia esculenta</name>
    <name type="common">Wild taro</name>
    <name type="synonym">Arum esculentum</name>
    <dbReference type="NCBI Taxonomy" id="4460"/>
    <lineage>
        <taxon>Eukaryota</taxon>
        <taxon>Viridiplantae</taxon>
        <taxon>Streptophyta</taxon>
        <taxon>Embryophyta</taxon>
        <taxon>Tracheophyta</taxon>
        <taxon>Spermatophyta</taxon>
        <taxon>Magnoliopsida</taxon>
        <taxon>Liliopsida</taxon>
        <taxon>Araceae</taxon>
        <taxon>Aroideae</taxon>
        <taxon>Colocasieae</taxon>
        <taxon>Colocasia</taxon>
    </lineage>
</organism>
<keyword evidence="5 8" id="KW-1133">Transmembrane helix</keyword>
<evidence type="ECO:0000259" key="9">
    <source>
        <dbReference type="Pfam" id="PF13839"/>
    </source>
</evidence>
<evidence type="ECO:0000256" key="7">
    <source>
        <dbReference type="ARBA" id="ARBA00023136"/>
    </source>
</evidence>
<dbReference type="InterPro" id="IPR025846">
    <property type="entry name" value="TBL_N"/>
</dbReference>